<evidence type="ECO:0000313" key="2">
    <source>
        <dbReference type="EMBL" id="EEC76199.1"/>
    </source>
</evidence>
<dbReference type="AlphaFoldDB" id="B8AJY6"/>
<feature type="compositionally biased region" description="Pro residues" evidence="1">
    <location>
        <begin position="24"/>
        <end position="33"/>
    </location>
</feature>
<protein>
    <submittedName>
        <fullName evidence="2">Uncharacterized protein</fullName>
    </submittedName>
</protein>
<dbReference type="Proteomes" id="UP000007015">
    <property type="component" value="Chromosome 3"/>
</dbReference>
<feature type="region of interest" description="Disordered" evidence="1">
    <location>
        <begin position="1"/>
        <end position="149"/>
    </location>
</feature>
<reference evidence="2 3" key="1">
    <citation type="journal article" date="2005" name="PLoS Biol.">
        <title>The genomes of Oryza sativa: a history of duplications.</title>
        <authorList>
            <person name="Yu J."/>
            <person name="Wang J."/>
            <person name="Lin W."/>
            <person name="Li S."/>
            <person name="Li H."/>
            <person name="Zhou J."/>
            <person name="Ni P."/>
            <person name="Dong W."/>
            <person name="Hu S."/>
            <person name="Zeng C."/>
            <person name="Zhang J."/>
            <person name="Zhang Y."/>
            <person name="Li R."/>
            <person name="Xu Z."/>
            <person name="Li S."/>
            <person name="Li X."/>
            <person name="Zheng H."/>
            <person name="Cong L."/>
            <person name="Lin L."/>
            <person name="Yin J."/>
            <person name="Geng J."/>
            <person name="Li G."/>
            <person name="Shi J."/>
            <person name="Liu J."/>
            <person name="Lv H."/>
            <person name="Li J."/>
            <person name="Wang J."/>
            <person name="Deng Y."/>
            <person name="Ran L."/>
            <person name="Shi X."/>
            <person name="Wang X."/>
            <person name="Wu Q."/>
            <person name="Li C."/>
            <person name="Ren X."/>
            <person name="Wang J."/>
            <person name="Wang X."/>
            <person name="Li D."/>
            <person name="Liu D."/>
            <person name="Zhang X."/>
            <person name="Ji Z."/>
            <person name="Zhao W."/>
            <person name="Sun Y."/>
            <person name="Zhang Z."/>
            <person name="Bao J."/>
            <person name="Han Y."/>
            <person name="Dong L."/>
            <person name="Ji J."/>
            <person name="Chen P."/>
            <person name="Wu S."/>
            <person name="Liu J."/>
            <person name="Xiao Y."/>
            <person name="Bu D."/>
            <person name="Tan J."/>
            <person name="Yang L."/>
            <person name="Ye C."/>
            <person name="Zhang J."/>
            <person name="Xu J."/>
            <person name="Zhou Y."/>
            <person name="Yu Y."/>
            <person name="Zhang B."/>
            <person name="Zhuang S."/>
            <person name="Wei H."/>
            <person name="Liu B."/>
            <person name="Lei M."/>
            <person name="Yu H."/>
            <person name="Li Y."/>
            <person name="Xu H."/>
            <person name="Wei S."/>
            <person name="He X."/>
            <person name="Fang L."/>
            <person name="Zhang Z."/>
            <person name="Zhang Y."/>
            <person name="Huang X."/>
            <person name="Su Z."/>
            <person name="Tong W."/>
            <person name="Li J."/>
            <person name="Tong Z."/>
            <person name="Li S."/>
            <person name="Ye J."/>
            <person name="Wang L."/>
            <person name="Fang L."/>
            <person name="Lei T."/>
            <person name="Chen C."/>
            <person name="Chen H."/>
            <person name="Xu Z."/>
            <person name="Li H."/>
            <person name="Huang H."/>
            <person name="Zhang F."/>
            <person name="Xu H."/>
            <person name="Li N."/>
            <person name="Zhao C."/>
            <person name="Li S."/>
            <person name="Dong L."/>
            <person name="Huang Y."/>
            <person name="Li L."/>
            <person name="Xi Y."/>
            <person name="Qi Q."/>
            <person name="Li W."/>
            <person name="Zhang B."/>
            <person name="Hu W."/>
            <person name="Zhang Y."/>
            <person name="Tian X."/>
            <person name="Jiao Y."/>
            <person name="Liang X."/>
            <person name="Jin J."/>
            <person name="Gao L."/>
            <person name="Zheng W."/>
            <person name="Hao B."/>
            <person name="Liu S."/>
            <person name="Wang W."/>
            <person name="Yuan L."/>
            <person name="Cao M."/>
            <person name="McDermott J."/>
            <person name="Samudrala R."/>
            <person name="Wang J."/>
            <person name="Wong G.K."/>
            <person name="Yang H."/>
        </authorList>
    </citation>
    <scope>NUCLEOTIDE SEQUENCE [LARGE SCALE GENOMIC DNA]</scope>
    <source>
        <strain evidence="3">cv. 93-11</strain>
    </source>
</reference>
<dbReference type="HOGENOM" id="CLU_1752739_0_0_1"/>
<evidence type="ECO:0000313" key="3">
    <source>
        <dbReference type="Proteomes" id="UP000007015"/>
    </source>
</evidence>
<organism evidence="2 3">
    <name type="scientific">Oryza sativa subsp. indica</name>
    <name type="common">Rice</name>
    <dbReference type="NCBI Taxonomy" id="39946"/>
    <lineage>
        <taxon>Eukaryota</taxon>
        <taxon>Viridiplantae</taxon>
        <taxon>Streptophyta</taxon>
        <taxon>Embryophyta</taxon>
        <taxon>Tracheophyta</taxon>
        <taxon>Spermatophyta</taxon>
        <taxon>Magnoliopsida</taxon>
        <taxon>Liliopsida</taxon>
        <taxon>Poales</taxon>
        <taxon>Poaceae</taxon>
        <taxon>BOP clade</taxon>
        <taxon>Oryzoideae</taxon>
        <taxon>Oryzeae</taxon>
        <taxon>Oryzinae</taxon>
        <taxon>Oryza</taxon>
        <taxon>Oryza sativa</taxon>
    </lineage>
</organism>
<dbReference type="EMBL" id="CM000128">
    <property type="protein sequence ID" value="EEC76199.1"/>
    <property type="molecule type" value="Genomic_DNA"/>
</dbReference>
<evidence type="ECO:0000256" key="1">
    <source>
        <dbReference type="SAM" id="MobiDB-lite"/>
    </source>
</evidence>
<dbReference type="Gramene" id="BGIOSGA009791-TA">
    <property type="protein sequence ID" value="BGIOSGA009791-PA"/>
    <property type="gene ID" value="BGIOSGA009791"/>
</dbReference>
<accession>B8AJY6</accession>
<name>B8AJY6_ORYSI</name>
<gene>
    <name evidence="2" type="ORF">OsI_13546</name>
</gene>
<proteinExistence type="predicted"/>
<sequence>MDQPRTVEPPSSHRRRRLAAPRKQSPPPPPPSTKSPCFAAARGRATREAVVVVRGDAEANDPMGGDGAGGDVGSVDEGDSVAGGEADGGDPGWPKRASPSTGADGGDPSWAPTPQRVSPSTALRRPRALESPSPRDSAAPSTAKVGGPC</sequence>
<keyword evidence="3" id="KW-1185">Reference proteome</keyword>